<evidence type="ECO:0000313" key="1">
    <source>
        <dbReference type="EMBL" id="OMF07066.1"/>
    </source>
</evidence>
<comment type="caution">
    <text evidence="1">The sequence shown here is derived from an EMBL/GenBank/DDBJ whole genome shotgun (WGS) entry which is preliminary data.</text>
</comment>
<name>A0A1R1BHH8_PAEAM</name>
<dbReference type="EMBL" id="MRTJ01000021">
    <property type="protein sequence ID" value="OMF07066.1"/>
    <property type="molecule type" value="Genomic_DNA"/>
</dbReference>
<proteinExistence type="predicted"/>
<gene>
    <name evidence="1" type="ORF">BK131_27475</name>
</gene>
<protein>
    <submittedName>
        <fullName evidence="1">Uncharacterized protein</fullName>
    </submittedName>
</protein>
<accession>A0A1R1BHH8</accession>
<organism evidence="1 2">
    <name type="scientific">Paenibacillus amylolyticus</name>
    <dbReference type="NCBI Taxonomy" id="1451"/>
    <lineage>
        <taxon>Bacteria</taxon>
        <taxon>Bacillati</taxon>
        <taxon>Bacillota</taxon>
        <taxon>Bacilli</taxon>
        <taxon>Bacillales</taxon>
        <taxon>Paenibacillaceae</taxon>
        <taxon>Paenibacillus</taxon>
    </lineage>
</organism>
<dbReference type="AlphaFoldDB" id="A0A1R1BHH8"/>
<evidence type="ECO:0000313" key="2">
    <source>
        <dbReference type="Proteomes" id="UP000187134"/>
    </source>
</evidence>
<sequence length="95" mass="10492">MVKRFIGKHLGVVSPLRVESASVLNFGAEPKAMATCRDQGEAESVLVLNFGAEPKAMATWHDQGEAESAPVLTLEPSRRQWRLVATKEKPRAFRC</sequence>
<reference evidence="1 2" key="1">
    <citation type="submission" date="2016-11" db="EMBL/GenBank/DDBJ databases">
        <title>Paenibacillus species isolates.</title>
        <authorList>
            <person name="Beno S.M."/>
        </authorList>
    </citation>
    <scope>NUCLEOTIDE SEQUENCE [LARGE SCALE GENOMIC DNA]</scope>
    <source>
        <strain evidence="1 2">FSL H8-0246</strain>
    </source>
</reference>
<dbReference type="Proteomes" id="UP000187134">
    <property type="component" value="Unassembled WGS sequence"/>
</dbReference>